<dbReference type="EMBL" id="CAMXCT030001352">
    <property type="protein sequence ID" value="CAL4776594.1"/>
    <property type="molecule type" value="Genomic_DNA"/>
</dbReference>
<reference evidence="2" key="1">
    <citation type="submission" date="2022-10" db="EMBL/GenBank/DDBJ databases">
        <authorList>
            <person name="Chen Y."/>
            <person name="Dougan E. K."/>
            <person name="Chan C."/>
            <person name="Rhodes N."/>
            <person name="Thang M."/>
        </authorList>
    </citation>
    <scope>NUCLEOTIDE SEQUENCE</scope>
</reference>
<dbReference type="AlphaFoldDB" id="A0A9P1CBS8"/>
<dbReference type="EMBL" id="CAMXCT020001352">
    <property type="protein sequence ID" value="CAL1142657.1"/>
    <property type="molecule type" value="Genomic_DNA"/>
</dbReference>
<accession>A0A9P1CBS8</accession>
<evidence type="ECO:0000256" key="1">
    <source>
        <dbReference type="SAM" id="MobiDB-lite"/>
    </source>
</evidence>
<proteinExistence type="predicted"/>
<keyword evidence="4" id="KW-1185">Reference proteome</keyword>
<sequence>MLQMPWTHWRCREHAASRSFQELRWHIALLGRCQKRFCQLPPLQRLSGTKGTLERNNSPVAKTLTARSAHGVETESKARSRTTVPRRFPDGSHYARAEFPRLPYAGKVSSRSGKVLIAALILVFRCL</sequence>
<feature type="region of interest" description="Disordered" evidence="1">
    <location>
        <begin position="66"/>
        <end position="89"/>
    </location>
</feature>
<name>A0A9P1CBS8_9DINO</name>
<evidence type="ECO:0000313" key="3">
    <source>
        <dbReference type="EMBL" id="CAL4776594.1"/>
    </source>
</evidence>
<gene>
    <name evidence="2" type="ORF">C1SCF055_LOCUS16368</name>
</gene>
<organism evidence="2">
    <name type="scientific">Cladocopium goreaui</name>
    <dbReference type="NCBI Taxonomy" id="2562237"/>
    <lineage>
        <taxon>Eukaryota</taxon>
        <taxon>Sar</taxon>
        <taxon>Alveolata</taxon>
        <taxon>Dinophyceae</taxon>
        <taxon>Suessiales</taxon>
        <taxon>Symbiodiniaceae</taxon>
        <taxon>Cladocopium</taxon>
    </lineage>
</organism>
<evidence type="ECO:0000313" key="4">
    <source>
        <dbReference type="Proteomes" id="UP001152797"/>
    </source>
</evidence>
<dbReference type="Proteomes" id="UP001152797">
    <property type="component" value="Unassembled WGS sequence"/>
</dbReference>
<protein>
    <submittedName>
        <fullName evidence="2">Uncharacterized protein</fullName>
    </submittedName>
</protein>
<dbReference type="EMBL" id="CAMXCT010001352">
    <property type="protein sequence ID" value="CAI3989282.1"/>
    <property type="molecule type" value="Genomic_DNA"/>
</dbReference>
<comment type="caution">
    <text evidence="2">The sequence shown here is derived from an EMBL/GenBank/DDBJ whole genome shotgun (WGS) entry which is preliminary data.</text>
</comment>
<reference evidence="3 4" key="2">
    <citation type="submission" date="2024-05" db="EMBL/GenBank/DDBJ databases">
        <authorList>
            <person name="Chen Y."/>
            <person name="Shah S."/>
            <person name="Dougan E. K."/>
            <person name="Thang M."/>
            <person name="Chan C."/>
        </authorList>
    </citation>
    <scope>NUCLEOTIDE SEQUENCE [LARGE SCALE GENOMIC DNA]</scope>
</reference>
<evidence type="ECO:0000313" key="2">
    <source>
        <dbReference type="EMBL" id="CAI3989282.1"/>
    </source>
</evidence>